<dbReference type="PANTHER" id="PTHR42760:SF103">
    <property type="entry name" value="SHORT-CHAIN DEHYDROGENASE_REDUCTASE SDR"/>
    <property type="match status" value="1"/>
</dbReference>
<feature type="domain" description="Ketoreductase" evidence="4">
    <location>
        <begin position="112"/>
        <end position="297"/>
    </location>
</feature>
<dbReference type="SMART" id="SM00822">
    <property type="entry name" value="PKS_KR"/>
    <property type="match status" value="1"/>
</dbReference>
<dbReference type="PRINTS" id="PR00080">
    <property type="entry name" value="SDRFAMILY"/>
</dbReference>
<comment type="similarity">
    <text evidence="1">Belongs to the short-chain dehydrogenases/reductases (SDR) family.</text>
</comment>
<evidence type="ECO:0000256" key="1">
    <source>
        <dbReference type="ARBA" id="ARBA00006484"/>
    </source>
</evidence>
<keyword evidence="3" id="KW-0560">Oxidoreductase</keyword>
<evidence type="ECO:0000313" key="5">
    <source>
        <dbReference type="EMBL" id="KJZ70424.1"/>
    </source>
</evidence>
<dbReference type="PRINTS" id="PR00081">
    <property type="entry name" value="GDHRDH"/>
</dbReference>
<dbReference type="AlphaFoldDB" id="A0A0F8A2J2"/>
<accession>A0A0F8A2J2</accession>
<evidence type="ECO:0000256" key="3">
    <source>
        <dbReference type="ARBA" id="ARBA00023002"/>
    </source>
</evidence>
<evidence type="ECO:0000256" key="2">
    <source>
        <dbReference type="ARBA" id="ARBA00022857"/>
    </source>
</evidence>
<dbReference type="GO" id="GO:0050085">
    <property type="term" value="F:mannitol 2-dehydrogenase (NADP+) activity"/>
    <property type="evidence" value="ECO:0007669"/>
    <property type="project" value="UniProtKB-ARBA"/>
</dbReference>
<protein>
    <recommendedName>
        <fullName evidence="4">Ketoreductase domain-containing protein</fullName>
    </recommendedName>
</protein>
<dbReference type="InterPro" id="IPR002347">
    <property type="entry name" value="SDR_fam"/>
</dbReference>
<dbReference type="Proteomes" id="UP000054481">
    <property type="component" value="Unassembled WGS sequence"/>
</dbReference>
<dbReference type="InterPro" id="IPR036291">
    <property type="entry name" value="NAD(P)-bd_dom_sf"/>
</dbReference>
<dbReference type="OrthoDB" id="5325318at2759"/>
<dbReference type="PANTHER" id="PTHR42760">
    <property type="entry name" value="SHORT-CHAIN DEHYDROGENASES/REDUCTASES FAMILY MEMBER"/>
    <property type="match status" value="1"/>
</dbReference>
<dbReference type="FunFam" id="3.40.50.720:FF:000090">
    <property type="entry name" value="NADP-dependent mannitol dehydrogenase"/>
    <property type="match status" value="1"/>
</dbReference>
<name>A0A0F8A2J2_9HYPO</name>
<keyword evidence="6" id="KW-1185">Reference proteome</keyword>
<dbReference type="Gene3D" id="3.40.50.720">
    <property type="entry name" value="NAD(P)-binding Rossmann-like Domain"/>
    <property type="match status" value="1"/>
</dbReference>
<evidence type="ECO:0000313" key="6">
    <source>
        <dbReference type="Proteomes" id="UP000054481"/>
    </source>
</evidence>
<dbReference type="InterPro" id="IPR057326">
    <property type="entry name" value="KR_dom"/>
</dbReference>
<dbReference type="InterPro" id="IPR020904">
    <property type="entry name" value="Sc_DH/Rdtase_CS"/>
</dbReference>
<keyword evidence="2" id="KW-0521">NADP</keyword>
<sequence length="360" mass="38728">MAFAARHALRHVRAASALRMAPRAALGASRLFSATRGSRLSETSPNLLSETVEVPMSTFEAGTTRRETIPIDSLDENDKVTLEESLGPIQPLSRSVHQAMPKTLRDMSILGKTVLITGGARGLGHQMARACAEAGAKTIIIFDNQQQLGDLAAEDLHEKSGVAVAFCKVDVRDDRAIRGAVNNVIERYGAPDVLINAAGIADSNLKAEEYCPNKFRRLIDINLNGSFHMAQAVGRAMMAAKKPGSIILVASMSGSIVNFPQEQSCYNASKAGVIQFAKSIAAEWAKYDIRVNCISPGYMDTALNRTPDLEAQKKIWCSMTPQSRLGGVDELNGLCVFLASDASKFMTGSNVLIDGGYSCY</sequence>
<proteinExistence type="inferred from homology"/>
<dbReference type="EMBL" id="KQ030627">
    <property type="protein sequence ID" value="KJZ70424.1"/>
    <property type="molecule type" value="Genomic_DNA"/>
</dbReference>
<evidence type="ECO:0000259" key="4">
    <source>
        <dbReference type="SMART" id="SM00822"/>
    </source>
</evidence>
<reference evidence="5 6" key="1">
    <citation type="journal article" date="2014" name="Genome Biol. Evol.">
        <title>Comparative genomics and transcriptomics analyses reveal divergent lifestyle features of nematode endoparasitic fungus Hirsutella minnesotensis.</title>
        <authorList>
            <person name="Lai Y."/>
            <person name="Liu K."/>
            <person name="Zhang X."/>
            <person name="Zhang X."/>
            <person name="Li K."/>
            <person name="Wang N."/>
            <person name="Shu C."/>
            <person name="Wu Y."/>
            <person name="Wang C."/>
            <person name="Bushley K.E."/>
            <person name="Xiang M."/>
            <person name="Liu X."/>
        </authorList>
    </citation>
    <scope>NUCLEOTIDE SEQUENCE [LARGE SCALE GENOMIC DNA]</scope>
    <source>
        <strain evidence="5 6">3608</strain>
    </source>
</reference>
<dbReference type="SUPFAM" id="SSF51735">
    <property type="entry name" value="NAD(P)-binding Rossmann-fold domains"/>
    <property type="match status" value="1"/>
</dbReference>
<organism evidence="5 6">
    <name type="scientific">Hirsutella minnesotensis 3608</name>
    <dbReference type="NCBI Taxonomy" id="1043627"/>
    <lineage>
        <taxon>Eukaryota</taxon>
        <taxon>Fungi</taxon>
        <taxon>Dikarya</taxon>
        <taxon>Ascomycota</taxon>
        <taxon>Pezizomycotina</taxon>
        <taxon>Sordariomycetes</taxon>
        <taxon>Hypocreomycetidae</taxon>
        <taxon>Hypocreales</taxon>
        <taxon>Ophiocordycipitaceae</taxon>
        <taxon>Hirsutella</taxon>
    </lineage>
</organism>
<gene>
    <name evidence="5" type="ORF">HIM_10192</name>
</gene>
<dbReference type="PROSITE" id="PS00061">
    <property type="entry name" value="ADH_SHORT"/>
    <property type="match status" value="1"/>
</dbReference>
<dbReference type="GO" id="GO:0019594">
    <property type="term" value="P:mannitol metabolic process"/>
    <property type="evidence" value="ECO:0007669"/>
    <property type="project" value="UniProtKB-ARBA"/>
</dbReference>
<dbReference type="Pfam" id="PF13561">
    <property type="entry name" value="adh_short_C2"/>
    <property type="match status" value="1"/>
</dbReference>